<name>A0AAW4Q109_9EURY</name>
<evidence type="ECO:0000256" key="1">
    <source>
        <dbReference type="SAM" id="MobiDB-lite"/>
    </source>
</evidence>
<dbReference type="Pfam" id="PF11213">
    <property type="entry name" value="DUF3006"/>
    <property type="match status" value="1"/>
</dbReference>
<dbReference type="Proteomes" id="UP001430377">
    <property type="component" value="Unassembled WGS sequence"/>
</dbReference>
<dbReference type="EMBL" id="RKLR01000029">
    <property type="protein sequence ID" value="MBX0326032.1"/>
    <property type="molecule type" value="Genomic_DNA"/>
</dbReference>
<gene>
    <name evidence="2" type="ORF">EGH21_23755</name>
</gene>
<evidence type="ECO:0000313" key="2">
    <source>
        <dbReference type="EMBL" id="MBX0326032.1"/>
    </source>
</evidence>
<dbReference type="InterPro" id="IPR021377">
    <property type="entry name" value="DUF3006"/>
</dbReference>
<sequence length="99" mass="11078">MTDTEGFEDGRYTAVVDSIEDGLATVFFERDGEEVGDAVLDSTVLPEDGRHADAILSVTVEDEAFVDWTYEPDRTETRKEAAQDRFDRLSSRPPSDEES</sequence>
<accession>A0AAW4Q109</accession>
<feature type="region of interest" description="Disordered" evidence="1">
    <location>
        <begin position="76"/>
        <end position="99"/>
    </location>
</feature>
<proteinExistence type="predicted"/>
<feature type="compositionally biased region" description="Basic and acidic residues" evidence="1">
    <location>
        <begin position="76"/>
        <end position="90"/>
    </location>
</feature>
<organism evidence="2 3">
    <name type="scientific">Haloarcula rubra</name>
    <dbReference type="NCBI Taxonomy" id="2487747"/>
    <lineage>
        <taxon>Archaea</taxon>
        <taxon>Methanobacteriati</taxon>
        <taxon>Methanobacteriota</taxon>
        <taxon>Stenosarchaea group</taxon>
        <taxon>Halobacteria</taxon>
        <taxon>Halobacteriales</taxon>
        <taxon>Haloarculaceae</taxon>
        <taxon>Haloarcula</taxon>
    </lineage>
</organism>
<keyword evidence="3" id="KW-1185">Reference proteome</keyword>
<protein>
    <submittedName>
        <fullName evidence="2">DUF3006 domain-containing protein</fullName>
    </submittedName>
</protein>
<comment type="caution">
    <text evidence="2">The sequence shown here is derived from an EMBL/GenBank/DDBJ whole genome shotgun (WGS) entry which is preliminary data.</text>
</comment>
<dbReference type="AlphaFoldDB" id="A0AAW4Q109"/>
<dbReference type="RefSeq" id="WP_220620883.1">
    <property type="nucleotide sequence ID" value="NZ_RKLR01000029.1"/>
</dbReference>
<reference evidence="2 3" key="1">
    <citation type="submission" date="2021-06" db="EMBL/GenBank/DDBJ databases">
        <title>Halomicroarcula sp. a new haloarchaeum isolated from saline soil.</title>
        <authorList>
            <person name="Duran-Viseras A."/>
            <person name="Sanchez-Porro C."/>
            <person name="Ventosa A."/>
        </authorList>
    </citation>
    <scope>NUCLEOTIDE SEQUENCE [LARGE SCALE GENOMIC DNA]</scope>
    <source>
        <strain evidence="2 3">F13</strain>
    </source>
</reference>
<evidence type="ECO:0000313" key="3">
    <source>
        <dbReference type="Proteomes" id="UP001430377"/>
    </source>
</evidence>